<dbReference type="PIRSF" id="PIRSF016184">
    <property type="entry name" value="PhzC_PhzF"/>
    <property type="match status" value="1"/>
</dbReference>
<protein>
    <submittedName>
        <fullName evidence="4">PhzF family phenazine biosynthesis protein</fullName>
    </submittedName>
</protein>
<comment type="similarity">
    <text evidence="1">Belongs to the PhzF family.</text>
</comment>
<keyword evidence="5" id="KW-1185">Reference proteome</keyword>
<accession>A0A398CT82</accession>
<reference evidence="4 5" key="1">
    <citation type="submission" date="2018-09" db="EMBL/GenBank/DDBJ databases">
        <title>Discovery and Ecogenomic Context for Candidatus Cryosericales, a Global Caldiserica Order Active in Thawing Permafrost.</title>
        <authorList>
            <person name="Martinez M.A."/>
            <person name="Woodcroft B.J."/>
            <person name="Ignacio Espinoza J.C."/>
            <person name="Zayed A."/>
            <person name="Singleton C.M."/>
            <person name="Boyd J."/>
            <person name="Li Y.-F."/>
            <person name="Purvine S."/>
            <person name="Maughan H."/>
            <person name="Hodgkins S.B."/>
            <person name="Anderson D."/>
            <person name="Sederholm M."/>
            <person name="Temperton B."/>
            <person name="Saleska S.R."/>
            <person name="Tyson G.W."/>
            <person name="Rich V.I."/>
        </authorList>
    </citation>
    <scope>NUCLEOTIDE SEQUENCE [LARGE SCALE GENOMIC DNA]</scope>
    <source>
        <strain evidence="4 5">SMC7</strain>
    </source>
</reference>
<proteinExistence type="inferred from homology"/>
<dbReference type="AlphaFoldDB" id="A0A398CT82"/>
<dbReference type="SUPFAM" id="SSF54506">
    <property type="entry name" value="Diaminopimelate epimerase-like"/>
    <property type="match status" value="1"/>
</dbReference>
<dbReference type="Proteomes" id="UP000266328">
    <property type="component" value="Unassembled WGS sequence"/>
</dbReference>
<dbReference type="GO" id="GO:0005737">
    <property type="term" value="C:cytoplasm"/>
    <property type="evidence" value="ECO:0007669"/>
    <property type="project" value="TreeGrafter"/>
</dbReference>
<evidence type="ECO:0000256" key="3">
    <source>
        <dbReference type="PIRSR" id="PIRSR016184-1"/>
    </source>
</evidence>
<dbReference type="PANTHER" id="PTHR13774">
    <property type="entry name" value="PHENAZINE BIOSYNTHESIS PROTEIN"/>
    <property type="match status" value="1"/>
</dbReference>
<gene>
    <name evidence="4" type="ORF">SMC7_05340</name>
</gene>
<dbReference type="RefSeq" id="WP_119089320.1">
    <property type="nucleotide sequence ID" value="NZ_QXIS01000032.1"/>
</dbReference>
<dbReference type="NCBIfam" id="TIGR00654">
    <property type="entry name" value="PhzF_family"/>
    <property type="match status" value="1"/>
</dbReference>
<dbReference type="InterPro" id="IPR003719">
    <property type="entry name" value="Phenazine_PhzF-like"/>
</dbReference>
<dbReference type="GO" id="GO:0016853">
    <property type="term" value="F:isomerase activity"/>
    <property type="evidence" value="ECO:0007669"/>
    <property type="project" value="UniProtKB-KW"/>
</dbReference>
<comment type="caution">
    <text evidence="4">The sequence shown here is derived from an EMBL/GenBank/DDBJ whole genome shotgun (WGS) entry which is preliminary data.</text>
</comment>
<name>A0A398CT82_9BACT</name>
<dbReference type="OrthoDB" id="9788221at2"/>
<dbReference type="Gene3D" id="3.10.310.10">
    <property type="entry name" value="Diaminopimelate Epimerase, Chain A, domain 1"/>
    <property type="match status" value="2"/>
</dbReference>
<evidence type="ECO:0000313" key="5">
    <source>
        <dbReference type="Proteomes" id="UP000266328"/>
    </source>
</evidence>
<dbReference type="PANTHER" id="PTHR13774:SF17">
    <property type="entry name" value="PHENAZINE BIOSYNTHESIS-LIKE DOMAIN-CONTAINING PROTEIN"/>
    <property type="match status" value="1"/>
</dbReference>
<dbReference type="EMBL" id="QXIS01000032">
    <property type="protein sequence ID" value="RIE05825.1"/>
    <property type="molecule type" value="Genomic_DNA"/>
</dbReference>
<dbReference type="Pfam" id="PF02567">
    <property type="entry name" value="PhzC-PhzF"/>
    <property type="match status" value="1"/>
</dbReference>
<feature type="active site" evidence="3">
    <location>
        <position position="44"/>
    </location>
</feature>
<keyword evidence="2" id="KW-0413">Isomerase</keyword>
<evidence type="ECO:0000256" key="1">
    <source>
        <dbReference type="ARBA" id="ARBA00008270"/>
    </source>
</evidence>
<sequence>MKYYVIDAFTDKLFAGNPAAVCLLQEPLTDEVMASIAREMNLSETAFVLWENDAWRLRWFTPTVEVPLCGHGTLATARALREAGIVTDDEVYFHSLSGDLAARYQGDWIELDFPSLPPTPAPVPEAVLDALRIKTAPRWSGVNDHDYWLLDLGSAAAVRALTPDRTATMAIDLPGIIVTGAGDAPYDFTSRFFAPADGIFEDPVTGSAHAALTPYWSNVLGRTDFLAFQASSRGGILKVRLAGDRVLIAGETVVVAAGDLRIP</sequence>
<evidence type="ECO:0000313" key="4">
    <source>
        <dbReference type="EMBL" id="RIE05825.1"/>
    </source>
</evidence>
<evidence type="ECO:0000256" key="2">
    <source>
        <dbReference type="ARBA" id="ARBA00023235"/>
    </source>
</evidence>
<organism evidence="4 5">
    <name type="scientific">Candidatus Cryosericum terrychapinii</name>
    <dbReference type="NCBI Taxonomy" id="2290919"/>
    <lineage>
        <taxon>Bacteria</taxon>
        <taxon>Pseudomonadati</taxon>
        <taxon>Caldisericota/Cryosericota group</taxon>
        <taxon>Candidatus Cryosericota</taxon>
        <taxon>Candidatus Cryosericia</taxon>
        <taxon>Candidatus Cryosericales</taxon>
        <taxon>Candidatus Cryosericaceae</taxon>
        <taxon>Candidatus Cryosericum</taxon>
    </lineage>
</organism>